<gene>
    <name evidence="10" type="ORF">Fmac_028131</name>
</gene>
<keyword evidence="6" id="KW-0805">Transcription regulation</keyword>
<evidence type="ECO:0000256" key="2">
    <source>
        <dbReference type="ARBA" id="ARBA00004496"/>
    </source>
</evidence>
<evidence type="ECO:0000256" key="5">
    <source>
        <dbReference type="ARBA" id="ARBA00022490"/>
    </source>
</evidence>
<evidence type="ECO:0000313" key="11">
    <source>
        <dbReference type="Proteomes" id="UP001603857"/>
    </source>
</evidence>
<protein>
    <recommendedName>
        <fullName evidence="4">CCR4-NOT transcription complex subunit 11</fullName>
    </recommendedName>
</protein>
<evidence type="ECO:0000256" key="3">
    <source>
        <dbReference type="ARBA" id="ARBA00008030"/>
    </source>
</evidence>
<dbReference type="Proteomes" id="UP001603857">
    <property type="component" value="Unassembled WGS sequence"/>
</dbReference>
<accession>A0ABD1LJP7</accession>
<reference evidence="10 11" key="1">
    <citation type="submission" date="2024-08" db="EMBL/GenBank/DDBJ databases">
        <title>Insights into the chromosomal genome structure of Flemingia macrophylla.</title>
        <authorList>
            <person name="Ding Y."/>
            <person name="Zhao Y."/>
            <person name="Bi W."/>
            <person name="Wu M."/>
            <person name="Zhao G."/>
            <person name="Gong Y."/>
            <person name="Li W."/>
            <person name="Zhang P."/>
        </authorList>
    </citation>
    <scope>NUCLEOTIDE SEQUENCE [LARGE SCALE GENOMIC DNA]</scope>
    <source>
        <strain evidence="10">DYQJB</strain>
        <tissue evidence="10">Leaf</tissue>
    </source>
</reference>
<sequence>MSIRRLSGEESQTLYSFLRAEQRPLHEILTNFNSAISPSRYFTLSSYIVILLQDKKVLSTTERLIAFALLVEAYSSQKPASNPFISFIVNASCNEGLEKVERAFILQLLGVDSFNSGKEFVISENLRCFSFPGGSQFLKQSASDYVKGFDQSLHEFPPLDQLKQQFWDKVHLEPYHSLFKDGSVKNVLPDPDVPPNCDADSHEFDFLPGAKPKHGAGDKDEAVLGLLSNLSLEGLSPHWIRPLPPRLPILDGELVWLNPDDNHELMWDYGMCVDTSRGAAVRDLIAKALKGALAPAQQEQVLVELANDPKLVYHCGLTPRKLPELVENNPLIAVDVLTKLINSPEIAEYFTVLVNMDMSLHSMEVVNRLTTAVELPSQFIHMYITNCIASCVSIKDKYMQNRLVRLVCVFLQSLIRNNIINVPATLRLEFNNTLGSVPMYEYENNKFGLLPKISPEVKDLFIEVQAFCIEFSRIREAAALFRLLKSLE</sequence>
<dbReference type="PANTHER" id="PTHR15975:SF0">
    <property type="entry name" value="CCR4-NOT TRANSCRIPTION COMPLEX SUBUNIT 11"/>
    <property type="match status" value="1"/>
</dbReference>
<evidence type="ECO:0000256" key="1">
    <source>
        <dbReference type="ARBA" id="ARBA00004123"/>
    </source>
</evidence>
<dbReference type="AlphaFoldDB" id="A0ABD1LJP7"/>
<dbReference type="PANTHER" id="PTHR15975">
    <property type="entry name" value="CCR4-NOT TRANSCRIPTION COMPLEX SUBUNIT 11"/>
    <property type="match status" value="1"/>
</dbReference>
<keyword evidence="5" id="KW-0963">Cytoplasm</keyword>
<dbReference type="GO" id="GO:0005634">
    <property type="term" value="C:nucleus"/>
    <property type="evidence" value="ECO:0007669"/>
    <property type="project" value="UniProtKB-SubCell"/>
</dbReference>
<dbReference type="GO" id="GO:0005737">
    <property type="term" value="C:cytoplasm"/>
    <property type="evidence" value="ECO:0007669"/>
    <property type="project" value="UniProtKB-SubCell"/>
</dbReference>
<evidence type="ECO:0000256" key="8">
    <source>
        <dbReference type="ARBA" id="ARBA00023163"/>
    </source>
</evidence>
<evidence type="ECO:0000256" key="4">
    <source>
        <dbReference type="ARBA" id="ARBA00014872"/>
    </source>
</evidence>
<keyword evidence="7" id="KW-0943">RNA-mediated gene silencing</keyword>
<comment type="similarity">
    <text evidence="3">Belongs to the CNOT11 family.</text>
</comment>
<name>A0ABD1LJP7_9FABA</name>
<dbReference type="GO" id="GO:0031047">
    <property type="term" value="P:regulatory ncRNA-mediated gene silencing"/>
    <property type="evidence" value="ECO:0007669"/>
    <property type="project" value="UniProtKB-KW"/>
</dbReference>
<evidence type="ECO:0000313" key="10">
    <source>
        <dbReference type="EMBL" id="KAL2323752.1"/>
    </source>
</evidence>
<proteinExistence type="inferred from homology"/>
<dbReference type="EMBL" id="JBGMDY010000009">
    <property type="protein sequence ID" value="KAL2323752.1"/>
    <property type="molecule type" value="Genomic_DNA"/>
</dbReference>
<evidence type="ECO:0000256" key="9">
    <source>
        <dbReference type="ARBA" id="ARBA00023242"/>
    </source>
</evidence>
<dbReference type="Pfam" id="PF10155">
    <property type="entry name" value="CNOT11"/>
    <property type="match status" value="2"/>
</dbReference>
<evidence type="ECO:0000256" key="7">
    <source>
        <dbReference type="ARBA" id="ARBA00023158"/>
    </source>
</evidence>
<organism evidence="10 11">
    <name type="scientific">Flemingia macrophylla</name>
    <dbReference type="NCBI Taxonomy" id="520843"/>
    <lineage>
        <taxon>Eukaryota</taxon>
        <taxon>Viridiplantae</taxon>
        <taxon>Streptophyta</taxon>
        <taxon>Embryophyta</taxon>
        <taxon>Tracheophyta</taxon>
        <taxon>Spermatophyta</taxon>
        <taxon>Magnoliopsida</taxon>
        <taxon>eudicotyledons</taxon>
        <taxon>Gunneridae</taxon>
        <taxon>Pentapetalae</taxon>
        <taxon>rosids</taxon>
        <taxon>fabids</taxon>
        <taxon>Fabales</taxon>
        <taxon>Fabaceae</taxon>
        <taxon>Papilionoideae</taxon>
        <taxon>50 kb inversion clade</taxon>
        <taxon>NPAAA clade</taxon>
        <taxon>indigoferoid/millettioid clade</taxon>
        <taxon>Phaseoleae</taxon>
        <taxon>Flemingia</taxon>
    </lineage>
</organism>
<comment type="caution">
    <text evidence="10">The sequence shown here is derived from an EMBL/GenBank/DDBJ whole genome shotgun (WGS) entry which is preliminary data.</text>
</comment>
<keyword evidence="11" id="KW-1185">Reference proteome</keyword>
<dbReference type="InterPro" id="IPR019312">
    <property type="entry name" value="CNOT11"/>
</dbReference>
<evidence type="ECO:0000256" key="6">
    <source>
        <dbReference type="ARBA" id="ARBA00023015"/>
    </source>
</evidence>
<keyword evidence="8" id="KW-0804">Transcription</keyword>
<comment type="subcellular location">
    <subcellularLocation>
        <location evidence="2">Cytoplasm</location>
    </subcellularLocation>
    <subcellularLocation>
        <location evidence="1">Nucleus</location>
    </subcellularLocation>
</comment>
<keyword evidence="9" id="KW-0539">Nucleus</keyword>